<dbReference type="RefSeq" id="XP_009548633.1">
    <property type="nucleotide sequence ID" value="XM_009550338.1"/>
</dbReference>
<dbReference type="GeneID" id="20670832"/>
<evidence type="ECO:0000313" key="2">
    <source>
        <dbReference type="Proteomes" id="UP000030671"/>
    </source>
</evidence>
<proteinExistence type="predicted"/>
<dbReference type="EMBL" id="KI925460">
    <property type="protein sequence ID" value="ETW80112.1"/>
    <property type="molecule type" value="Genomic_DNA"/>
</dbReference>
<dbReference type="AlphaFoldDB" id="W4K2R7"/>
<protein>
    <submittedName>
        <fullName evidence="1">Uncharacterized protein</fullName>
    </submittedName>
</protein>
<organism evidence="1 2">
    <name type="scientific">Heterobasidion irregulare (strain TC 32-1)</name>
    <dbReference type="NCBI Taxonomy" id="747525"/>
    <lineage>
        <taxon>Eukaryota</taxon>
        <taxon>Fungi</taxon>
        <taxon>Dikarya</taxon>
        <taxon>Basidiomycota</taxon>
        <taxon>Agaricomycotina</taxon>
        <taxon>Agaricomycetes</taxon>
        <taxon>Russulales</taxon>
        <taxon>Bondarzewiaceae</taxon>
        <taxon>Heterobasidion</taxon>
        <taxon>Heterobasidion annosum species complex</taxon>
    </lineage>
</organism>
<accession>W4K2R7</accession>
<reference evidence="1 2" key="1">
    <citation type="journal article" date="2012" name="New Phytol.">
        <title>Insight into trade-off between wood decay and parasitism from the genome of a fungal forest pathogen.</title>
        <authorList>
            <person name="Olson A."/>
            <person name="Aerts A."/>
            <person name="Asiegbu F."/>
            <person name="Belbahri L."/>
            <person name="Bouzid O."/>
            <person name="Broberg A."/>
            <person name="Canback B."/>
            <person name="Coutinho P.M."/>
            <person name="Cullen D."/>
            <person name="Dalman K."/>
            <person name="Deflorio G."/>
            <person name="van Diepen L.T."/>
            <person name="Dunand C."/>
            <person name="Duplessis S."/>
            <person name="Durling M."/>
            <person name="Gonthier P."/>
            <person name="Grimwood J."/>
            <person name="Fossdal C.G."/>
            <person name="Hansson D."/>
            <person name="Henrissat B."/>
            <person name="Hietala A."/>
            <person name="Himmelstrand K."/>
            <person name="Hoffmeister D."/>
            <person name="Hogberg N."/>
            <person name="James T.Y."/>
            <person name="Karlsson M."/>
            <person name="Kohler A."/>
            <person name="Kues U."/>
            <person name="Lee Y.H."/>
            <person name="Lin Y.C."/>
            <person name="Lind M."/>
            <person name="Lindquist E."/>
            <person name="Lombard V."/>
            <person name="Lucas S."/>
            <person name="Lunden K."/>
            <person name="Morin E."/>
            <person name="Murat C."/>
            <person name="Park J."/>
            <person name="Raffaello T."/>
            <person name="Rouze P."/>
            <person name="Salamov A."/>
            <person name="Schmutz J."/>
            <person name="Solheim H."/>
            <person name="Stahlberg J."/>
            <person name="Velez H."/>
            <person name="de Vries R.P."/>
            <person name="Wiebenga A."/>
            <person name="Woodward S."/>
            <person name="Yakovlev I."/>
            <person name="Garbelotto M."/>
            <person name="Martin F."/>
            <person name="Grigoriev I.V."/>
            <person name="Stenlid J."/>
        </authorList>
    </citation>
    <scope>NUCLEOTIDE SEQUENCE [LARGE SCALE GENOMIC DNA]</scope>
    <source>
        <strain evidence="1 2">TC 32-1</strain>
    </source>
</reference>
<feature type="non-terminal residue" evidence="1">
    <location>
        <position position="1"/>
    </location>
</feature>
<gene>
    <name evidence="1" type="ORF">HETIRDRAFT_322263</name>
</gene>
<dbReference type="KEGG" id="hir:HETIRDRAFT_322263"/>
<evidence type="ECO:0000313" key="1">
    <source>
        <dbReference type="EMBL" id="ETW80112.1"/>
    </source>
</evidence>
<name>W4K2R7_HETIT</name>
<dbReference type="HOGENOM" id="CLU_2151706_0_0_1"/>
<keyword evidence="2" id="KW-1185">Reference proteome</keyword>
<sequence>GPREVFGKFWGDTEQRSISTKDTDFYQTWSVTISVYEIGASIPYQLMSSMSWSVLIAYFPNFYMVSQNAILHHYLATLVIRYLSLIFIGSPTPVPSTYTRATDPENSGLHHC</sequence>
<dbReference type="Proteomes" id="UP000030671">
    <property type="component" value="Unassembled WGS sequence"/>
</dbReference>
<dbReference type="InParanoid" id="W4K2R7"/>